<dbReference type="Proteomes" id="UP000008120">
    <property type="component" value="Chromosome"/>
</dbReference>
<dbReference type="InterPro" id="IPR045864">
    <property type="entry name" value="aa-tRNA-synth_II/BPL/LPL"/>
</dbReference>
<evidence type="ECO:0000313" key="1">
    <source>
        <dbReference type="EMBL" id="BAJ47843.1"/>
    </source>
</evidence>
<reference evidence="1 4" key="1">
    <citation type="journal article" date="2005" name="Environ. Microbiol.">
        <title>Genetic and functional properties of uncultivated thermophilic crenarchaeotes from a subsurface gold mine as revealed by analysis of genome fragments.</title>
        <authorList>
            <person name="Nunoura T."/>
            <person name="Hirayama H."/>
            <person name="Takami H."/>
            <person name="Oida H."/>
            <person name="Nishi S."/>
            <person name="Shimamura S."/>
            <person name="Suzuki Y."/>
            <person name="Inagaki F."/>
            <person name="Takai K."/>
            <person name="Nealson K.H."/>
            <person name="Horikoshi K."/>
        </authorList>
    </citation>
    <scope>NUCLEOTIDE SEQUENCE [LARGE SCALE GENOMIC DNA]</scope>
</reference>
<gene>
    <name evidence="3" type="ORF">CSUB_C0872</name>
    <name evidence="2" type="ORF">HGMM_F33G03C36</name>
    <name evidence="1" type="ORF">HGMM_F35E02C06</name>
</gene>
<proteinExistence type="predicted"/>
<dbReference type="AlphaFoldDB" id="E6N6C4"/>
<evidence type="ECO:0000313" key="2">
    <source>
        <dbReference type="EMBL" id="BAJ47924.1"/>
    </source>
</evidence>
<dbReference type="Gene3D" id="2.30.30.100">
    <property type="match status" value="1"/>
</dbReference>
<accession>E6N6C4</accession>
<reference evidence="1 4" key="2">
    <citation type="journal article" date="2011" name="Nucleic Acids Res.">
        <title>Insights into the evolution of Archaea and eukaryotic protein modifier systems revealed by the genome of a novel archaeal group.</title>
        <authorList>
            <person name="Nunoura T."/>
            <person name="Takaki Y."/>
            <person name="Kakuta J."/>
            <person name="Nishi S."/>
            <person name="Sugahara J."/>
            <person name="Kazama H."/>
            <person name="Chee G."/>
            <person name="Hattori M."/>
            <person name="Kanai A."/>
            <person name="Atomi H."/>
            <person name="Takai K."/>
            <person name="Takami H."/>
        </authorList>
    </citation>
    <scope>NUCLEOTIDE SEQUENCE [LARGE SCALE GENOMIC DNA]</scope>
</reference>
<sequence>MLSSVSANVREVAEAVSIFDEARNVGALDEGFTVFTRSVKSSVGRLKPVKSGGLWFAVLVYPRQSATTSPLLILTTALSVVEGVAKTTGLQPLLRWPNEVSLHGSVVGAASVEMEVVNDAIARAFAGAGIYVNAKPGEQDTSIAEQAGGEIDDTLLLENILQSFTKNYQLYKEGWRVELLDKIRDMMEYVRTVVSVNLSQGTQLIGFLEGLDELGRLILRVDQERIPLAPADVESITLF</sequence>
<name>E6N6C4_CALS0</name>
<evidence type="ECO:0000313" key="3">
    <source>
        <dbReference type="EMBL" id="BAJ50729.1"/>
    </source>
</evidence>
<organism evidence="1 4">
    <name type="scientific">Caldiarchaeum subterraneum</name>
    <dbReference type="NCBI Taxonomy" id="311458"/>
    <lineage>
        <taxon>Archaea</taxon>
        <taxon>Nitrososphaerota</taxon>
        <taxon>Candidatus Caldarchaeales</taxon>
        <taxon>Candidatus Caldarchaeaceae</taxon>
        <taxon>Candidatus Caldarchaeum</taxon>
    </lineage>
</organism>
<dbReference type="BioCyc" id="CCAL311458:G131R-884-MONOMER"/>
<dbReference type="SUPFAM" id="SSF55681">
    <property type="entry name" value="Class II aaRS and biotin synthetases"/>
    <property type="match status" value="1"/>
</dbReference>
<evidence type="ECO:0000313" key="4">
    <source>
        <dbReference type="Proteomes" id="UP000008120"/>
    </source>
</evidence>
<protein>
    <submittedName>
        <fullName evidence="1">Biotin operon repressor BirA</fullName>
    </submittedName>
</protein>
<dbReference type="EMBL" id="BA000048">
    <property type="protein sequence ID" value="BAJ50729.1"/>
    <property type="molecule type" value="Genomic_DNA"/>
</dbReference>
<dbReference type="EMBL" id="AP011848">
    <property type="protein sequence ID" value="BAJ47843.1"/>
    <property type="molecule type" value="Genomic_DNA"/>
</dbReference>
<dbReference type="Gene3D" id="3.30.930.10">
    <property type="entry name" value="Bira Bifunctional Protein, Domain 2"/>
    <property type="match status" value="1"/>
</dbReference>
<dbReference type="KEGG" id="csu:CSUB_C0872"/>
<dbReference type="STRING" id="311458.CSUB_C0872"/>
<dbReference type="EMBL" id="AP011849">
    <property type="protein sequence ID" value="BAJ47924.1"/>
    <property type="molecule type" value="Genomic_DNA"/>
</dbReference>